<protein>
    <submittedName>
        <fullName evidence="1">Uncharacterized protein</fullName>
    </submittedName>
</protein>
<dbReference type="EMBL" id="BMKK01000017">
    <property type="protein sequence ID" value="GGD81031.1"/>
    <property type="molecule type" value="Genomic_DNA"/>
</dbReference>
<evidence type="ECO:0000313" key="1">
    <source>
        <dbReference type="EMBL" id="GGD81031.1"/>
    </source>
</evidence>
<reference evidence="1" key="2">
    <citation type="submission" date="2020-09" db="EMBL/GenBank/DDBJ databases">
        <authorList>
            <person name="Sun Q."/>
            <person name="Zhou Y."/>
        </authorList>
    </citation>
    <scope>NUCLEOTIDE SEQUENCE</scope>
    <source>
        <strain evidence="1">CGMCC 1.15958</strain>
    </source>
</reference>
<gene>
    <name evidence="1" type="ORF">GCM10011514_51420</name>
</gene>
<dbReference type="AlphaFoldDB" id="A0A917DZ93"/>
<reference evidence="1" key="1">
    <citation type="journal article" date="2014" name="Int. J. Syst. Evol. Microbiol.">
        <title>Complete genome sequence of Corynebacterium casei LMG S-19264T (=DSM 44701T), isolated from a smear-ripened cheese.</title>
        <authorList>
            <consortium name="US DOE Joint Genome Institute (JGI-PGF)"/>
            <person name="Walter F."/>
            <person name="Albersmeier A."/>
            <person name="Kalinowski J."/>
            <person name="Ruckert C."/>
        </authorList>
    </citation>
    <scope>NUCLEOTIDE SEQUENCE</scope>
    <source>
        <strain evidence="1">CGMCC 1.15958</strain>
    </source>
</reference>
<comment type="caution">
    <text evidence="1">The sequence shown here is derived from an EMBL/GenBank/DDBJ whole genome shotgun (WGS) entry which is preliminary data.</text>
</comment>
<dbReference type="Proteomes" id="UP000609064">
    <property type="component" value="Unassembled WGS sequence"/>
</dbReference>
<evidence type="ECO:0000313" key="2">
    <source>
        <dbReference type="Proteomes" id="UP000609064"/>
    </source>
</evidence>
<proteinExistence type="predicted"/>
<name>A0A917DZ93_9BACT</name>
<keyword evidence="2" id="KW-1185">Reference proteome</keyword>
<organism evidence="1 2">
    <name type="scientific">Emticicia aquatilis</name>
    <dbReference type="NCBI Taxonomy" id="1537369"/>
    <lineage>
        <taxon>Bacteria</taxon>
        <taxon>Pseudomonadati</taxon>
        <taxon>Bacteroidota</taxon>
        <taxon>Cytophagia</taxon>
        <taxon>Cytophagales</taxon>
        <taxon>Leadbetterellaceae</taxon>
        <taxon>Emticicia</taxon>
    </lineage>
</organism>
<accession>A0A917DZ93</accession>
<sequence>MTFGSCSRQETVPKEYSEFKGELFGKQVVISEKDSANINTVRVLGVNPNGEYTGAIVTNSLFFSGDDCITVGAWFFNAYAHAENPKDSLYKFLKNSLVVGQKAENIVGQRLSWNVYYKKANNIKLLEGENKNIEVVEVREVTTERNKIQQGYFPKTFWATYKIRGTFDELGKIDGVLKLKYLIY</sequence>